<evidence type="ECO:0000313" key="4">
    <source>
        <dbReference type="EMBL" id="BCI87065.1"/>
    </source>
</evidence>
<organism evidence="4 5">
    <name type="scientific">Mycobacterium kansasii</name>
    <dbReference type="NCBI Taxonomy" id="1768"/>
    <lineage>
        <taxon>Bacteria</taxon>
        <taxon>Bacillati</taxon>
        <taxon>Actinomycetota</taxon>
        <taxon>Actinomycetes</taxon>
        <taxon>Mycobacteriales</taxon>
        <taxon>Mycobacteriaceae</taxon>
        <taxon>Mycobacterium</taxon>
    </lineage>
</organism>
<dbReference type="Proteomes" id="UP000516380">
    <property type="component" value="Chromosome"/>
</dbReference>
<evidence type="ECO:0000256" key="3">
    <source>
        <dbReference type="ARBA" id="ARBA00023026"/>
    </source>
</evidence>
<dbReference type="GO" id="GO:0042578">
    <property type="term" value="F:phosphoric ester hydrolase activity"/>
    <property type="evidence" value="ECO:0007669"/>
    <property type="project" value="UniProtKB-ARBA"/>
</dbReference>
<keyword evidence="3" id="KW-0843">Virulence</keyword>
<evidence type="ECO:0000313" key="5">
    <source>
        <dbReference type="Proteomes" id="UP000516380"/>
    </source>
</evidence>
<keyword evidence="5" id="KW-1185">Reference proteome</keyword>
<dbReference type="InterPro" id="IPR017850">
    <property type="entry name" value="Alkaline_phosphatase_core_sf"/>
</dbReference>
<accession>A0A7G1IBG9</accession>
<reference evidence="4 5" key="1">
    <citation type="submission" date="2020-07" db="EMBL/GenBank/DDBJ databases">
        <title>Mycobacterium kansasii (former subtype) with zoonotic potential isolated from diseased indoor pet cat, Japan.</title>
        <authorList>
            <person name="Fukano H."/>
            <person name="Terazono T."/>
            <person name="Hoshino Y."/>
        </authorList>
    </citation>
    <scope>NUCLEOTIDE SEQUENCE [LARGE SCALE GENOMIC DNA]</scope>
    <source>
        <strain evidence="4 5">Kuro-I</strain>
    </source>
</reference>
<dbReference type="AlphaFoldDB" id="A0A7G1IBG9"/>
<evidence type="ECO:0000256" key="1">
    <source>
        <dbReference type="ARBA" id="ARBA00022525"/>
    </source>
</evidence>
<dbReference type="PANTHER" id="PTHR31956:SF1">
    <property type="entry name" value="NON-SPECIFIC PHOSPHOLIPASE C1"/>
    <property type="match status" value="1"/>
</dbReference>
<dbReference type="PANTHER" id="PTHR31956">
    <property type="entry name" value="NON-SPECIFIC PHOSPHOLIPASE C4-RELATED"/>
    <property type="match status" value="1"/>
</dbReference>
<proteinExistence type="predicted"/>
<protein>
    <submittedName>
        <fullName evidence="4">Uncharacterized protein</fullName>
    </submittedName>
</protein>
<sequence length="215" mass="24020">MHNSWNGGANDGWLPAQAASSPLQGNVPVTMGYYTRRDLPIHYLLADTFTVCDAYYCSLLGGTTPNRLYWMSAWIDPDGTNGGPILIEPNIQPQQKLSWRIMPQNLEDAAVSWKVYQNKFLGPLNNTVVGYNGLINDFQQAADPRSIWPATASPLRIPWTSPLTSRTMRCPKFPGCCRDSCCPNIPHYPFPSVLSESSTCCGFCCRIRRCGKRPR</sequence>
<keyword evidence="2" id="KW-0378">Hydrolase</keyword>
<name>A0A7G1IBG9_MYCKA</name>
<dbReference type="InterPro" id="IPR007312">
    <property type="entry name" value="Phosphoesterase"/>
</dbReference>
<dbReference type="Gene3D" id="3.40.720.10">
    <property type="entry name" value="Alkaline Phosphatase, subunit A"/>
    <property type="match status" value="1"/>
</dbReference>
<keyword evidence="1" id="KW-0964">Secreted</keyword>
<dbReference type="Pfam" id="PF04185">
    <property type="entry name" value="Phosphoesterase"/>
    <property type="match status" value="1"/>
</dbReference>
<evidence type="ECO:0000256" key="2">
    <source>
        <dbReference type="ARBA" id="ARBA00022801"/>
    </source>
</evidence>
<dbReference type="EMBL" id="AP023343">
    <property type="protein sequence ID" value="BCI87065.1"/>
    <property type="molecule type" value="Genomic_DNA"/>
</dbReference>
<gene>
    <name evidence="4" type="ORF">NIIDMKKI_22710</name>
</gene>